<evidence type="ECO:0000256" key="6">
    <source>
        <dbReference type="ARBA" id="ARBA00023136"/>
    </source>
</evidence>
<keyword evidence="5 7" id="KW-1133">Transmembrane helix</keyword>
<dbReference type="PANTHER" id="PTHR30193">
    <property type="entry name" value="ABC TRANSPORTER PERMEASE PROTEIN"/>
    <property type="match status" value="1"/>
</dbReference>
<evidence type="ECO:0000256" key="7">
    <source>
        <dbReference type="SAM" id="Phobius"/>
    </source>
</evidence>
<feature type="transmembrane region" description="Helical" evidence="7">
    <location>
        <begin position="24"/>
        <end position="45"/>
    </location>
</feature>
<proteinExistence type="predicted"/>
<accession>A0A086Z0E6</accession>
<keyword evidence="6 7" id="KW-0472">Membrane</keyword>
<dbReference type="InterPro" id="IPR035906">
    <property type="entry name" value="MetI-like_sf"/>
</dbReference>
<dbReference type="AlphaFoldDB" id="A0A086Z0E6"/>
<keyword evidence="9" id="KW-1185">Reference proteome</keyword>
<keyword evidence="4 7" id="KW-0812">Transmembrane</keyword>
<evidence type="ECO:0000313" key="8">
    <source>
        <dbReference type="EMBL" id="KFI39996.1"/>
    </source>
</evidence>
<dbReference type="eggNOG" id="COG1175">
    <property type="taxonomic scope" value="Bacteria"/>
</dbReference>
<dbReference type="InterPro" id="IPR051393">
    <property type="entry name" value="ABC_transporter_permease"/>
</dbReference>
<dbReference type="SUPFAM" id="SSF161098">
    <property type="entry name" value="MetI-like"/>
    <property type="match status" value="1"/>
</dbReference>
<protein>
    <submittedName>
        <fullName evidence="8">ABC transporter sugar permease</fullName>
    </submittedName>
</protein>
<gene>
    <name evidence="8" type="ORF">BACT_0697</name>
</gene>
<dbReference type="Proteomes" id="UP000029015">
    <property type="component" value="Unassembled WGS sequence"/>
</dbReference>
<dbReference type="Gene3D" id="1.10.3720.10">
    <property type="entry name" value="MetI-like"/>
    <property type="match status" value="1"/>
</dbReference>
<evidence type="ECO:0000256" key="5">
    <source>
        <dbReference type="ARBA" id="ARBA00022989"/>
    </source>
</evidence>
<keyword evidence="2" id="KW-0813">Transport</keyword>
<evidence type="ECO:0000256" key="2">
    <source>
        <dbReference type="ARBA" id="ARBA00022448"/>
    </source>
</evidence>
<reference evidence="8 9" key="1">
    <citation type="submission" date="2014-03" db="EMBL/GenBank/DDBJ databases">
        <title>Genomics of Bifidobacteria.</title>
        <authorList>
            <person name="Ventura M."/>
            <person name="Milani C."/>
            <person name="Lugli G.A."/>
        </authorList>
    </citation>
    <scope>NUCLEOTIDE SEQUENCE [LARGE SCALE GENOMIC DNA]</scope>
    <source>
        <strain evidence="8 9">DSM 22766</strain>
    </source>
</reference>
<dbReference type="GO" id="GO:0005886">
    <property type="term" value="C:plasma membrane"/>
    <property type="evidence" value="ECO:0007669"/>
    <property type="project" value="UniProtKB-SubCell"/>
</dbReference>
<evidence type="ECO:0000256" key="1">
    <source>
        <dbReference type="ARBA" id="ARBA00004651"/>
    </source>
</evidence>
<dbReference type="EMBL" id="JGYK01000001">
    <property type="protein sequence ID" value="KFI39996.1"/>
    <property type="molecule type" value="Genomic_DNA"/>
</dbReference>
<comment type="subcellular location">
    <subcellularLocation>
        <location evidence="1">Cell membrane</location>
        <topology evidence="1">Multi-pass membrane protein</topology>
    </subcellularLocation>
</comment>
<name>A0A086Z0E6_9BIFI</name>
<evidence type="ECO:0000256" key="4">
    <source>
        <dbReference type="ARBA" id="ARBA00022692"/>
    </source>
</evidence>
<evidence type="ECO:0000256" key="3">
    <source>
        <dbReference type="ARBA" id="ARBA00022475"/>
    </source>
</evidence>
<organism evidence="8 9">
    <name type="scientific">Bifidobacterium actinocoloniiforme DSM 22766</name>
    <dbReference type="NCBI Taxonomy" id="1437605"/>
    <lineage>
        <taxon>Bacteria</taxon>
        <taxon>Bacillati</taxon>
        <taxon>Actinomycetota</taxon>
        <taxon>Actinomycetes</taxon>
        <taxon>Bifidobacteriales</taxon>
        <taxon>Bifidobacteriaceae</taxon>
        <taxon>Bifidobacterium</taxon>
    </lineage>
</organism>
<dbReference type="PANTHER" id="PTHR30193:SF37">
    <property type="entry name" value="INNER MEMBRANE ABC TRANSPORTER PERMEASE PROTEIN YCJO"/>
    <property type="match status" value="1"/>
</dbReference>
<keyword evidence="3" id="KW-1003">Cell membrane</keyword>
<evidence type="ECO:0000313" key="9">
    <source>
        <dbReference type="Proteomes" id="UP000029015"/>
    </source>
</evidence>
<comment type="caution">
    <text evidence="8">The sequence shown here is derived from an EMBL/GenBank/DDBJ whole genome shotgun (WGS) entry which is preliminary data.</text>
</comment>
<sequence length="81" mass="8813">MALALCFAVAFNKGAKHLNSFFRALYYALVASSVVAVSVVWRYILQRSGLLNDALALVGIQGPDCLHDIRFSLPALIVMTT</sequence>